<dbReference type="OrthoDB" id="34584at2"/>
<dbReference type="InterPro" id="IPR036052">
    <property type="entry name" value="TrpB-like_PALP_sf"/>
</dbReference>
<comment type="cofactor">
    <cofactor evidence="1">
        <name>pyridoxal 5'-phosphate</name>
        <dbReference type="ChEBI" id="CHEBI:597326"/>
    </cofactor>
</comment>
<evidence type="ECO:0000259" key="3">
    <source>
        <dbReference type="Pfam" id="PF00291"/>
    </source>
</evidence>
<comment type="caution">
    <text evidence="4">The sequence shown here is derived from an EMBL/GenBank/DDBJ whole genome shotgun (WGS) entry which is preliminary data.</text>
</comment>
<dbReference type="InterPro" id="IPR010081">
    <property type="entry name" value="DiNH2opropionate_NH3_lyase"/>
</dbReference>
<dbReference type="GO" id="GO:0030170">
    <property type="term" value="F:pyridoxal phosphate binding"/>
    <property type="evidence" value="ECO:0007669"/>
    <property type="project" value="InterPro"/>
</dbReference>
<dbReference type="Gene3D" id="3.40.50.1100">
    <property type="match status" value="2"/>
</dbReference>
<dbReference type="NCBIfam" id="NF006058">
    <property type="entry name" value="PRK08206.1"/>
    <property type="match status" value="1"/>
</dbReference>
<dbReference type="Proteomes" id="UP000315439">
    <property type="component" value="Unassembled WGS sequence"/>
</dbReference>
<dbReference type="AlphaFoldDB" id="A0A545UGW5"/>
<evidence type="ECO:0000313" key="4">
    <source>
        <dbReference type="EMBL" id="TQV88718.1"/>
    </source>
</evidence>
<dbReference type="PANTHER" id="PTHR42937">
    <property type="match status" value="1"/>
</dbReference>
<sequence length="418" mass="46155">MKNSTTNQIRCFTNSEPGSSNSIAEFSIAEQKINQLISEQEIKQVIQFHQSLPGYQASPLIRLNNLASQLGVQQILVKDESERFDLKAFKMLGASYAMAKQLNQIISRSSRRGDYDDQVIDFRQIDAKRDVYQSAQFVTATDGNHGRAVAWCAQLFGCKSHVYMPSGSSITRLKAIQQYAENAEITEFNYDDTVKYASQLAKANQWILMQDTAWPGYEEIPQDIMRGYFSLVVEFERQCKEWPTHVFLQAGVGSMAAAIAAYLFFHPKPTPKIILVEPEGAPCFYESMEIGDGKPHRYFGDPETGNLETIMAGLACGEPSSSAWAILSSICAAFIVCSDEVSMSGMKRYANPIADDPAIVSGESGAVTLGLVETLLKDPQHADVLSSLAIDSNARILLFSTEGDTDPDIYQQIINSAS</sequence>
<feature type="domain" description="Tryptophan synthase beta chain-like PALP" evidence="3">
    <location>
        <begin position="54"/>
        <end position="372"/>
    </location>
</feature>
<dbReference type="InterPro" id="IPR001926">
    <property type="entry name" value="TrpB-like_PALP"/>
</dbReference>
<dbReference type="GO" id="GO:0008838">
    <property type="term" value="F:diaminopropionate ammonia-lyase activity"/>
    <property type="evidence" value="ECO:0007669"/>
    <property type="project" value="UniProtKB-EC"/>
</dbReference>
<reference evidence="4 5" key="1">
    <citation type="submission" date="2019-07" db="EMBL/GenBank/DDBJ databases">
        <title>Draft genome for Aliikangiella sp. M105.</title>
        <authorList>
            <person name="Wang G."/>
        </authorList>
    </citation>
    <scope>NUCLEOTIDE SEQUENCE [LARGE SCALE GENOMIC DNA]</scope>
    <source>
        <strain evidence="4 5">M105</strain>
    </source>
</reference>
<dbReference type="Pfam" id="PF00291">
    <property type="entry name" value="PALP"/>
    <property type="match status" value="1"/>
</dbReference>
<dbReference type="RefSeq" id="WP_142892170.1">
    <property type="nucleotide sequence ID" value="NZ_ML660161.1"/>
</dbReference>
<evidence type="ECO:0000256" key="2">
    <source>
        <dbReference type="ARBA" id="ARBA00022898"/>
    </source>
</evidence>
<gene>
    <name evidence="4" type="ORF">FLL46_04085</name>
</gene>
<keyword evidence="5" id="KW-1185">Reference proteome</keyword>
<keyword evidence="4" id="KW-0456">Lyase</keyword>
<dbReference type="PANTHER" id="PTHR42937:SF1">
    <property type="entry name" value="DIAMINOPROPIONATE AMMONIA-LYASE"/>
    <property type="match status" value="1"/>
</dbReference>
<dbReference type="EMBL" id="VIKS01000003">
    <property type="protein sequence ID" value="TQV88718.1"/>
    <property type="molecule type" value="Genomic_DNA"/>
</dbReference>
<evidence type="ECO:0000313" key="5">
    <source>
        <dbReference type="Proteomes" id="UP000315439"/>
    </source>
</evidence>
<organism evidence="4 5">
    <name type="scientific">Aliikangiella coralliicola</name>
    <dbReference type="NCBI Taxonomy" id="2592383"/>
    <lineage>
        <taxon>Bacteria</taxon>
        <taxon>Pseudomonadati</taxon>
        <taxon>Pseudomonadota</taxon>
        <taxon>Gammaproteobacteria</taxon>
        <taxon>Oceanospirillales</taxon>
        <taxon>Pleioneaceae</taxon>
        <taxon>Aliikangiella</taxon>
    </lineage>
</organism>
<dbReference type="SUPFAM" id="SSF53686">
    <property type="entry name" value="Tryptophan synthase beta subunit-like PLP-dependent enzymes"/>
    <property type="match status" value="1"/>
</dbReference>
<proteinExistence type="predicted"/>
<keyword evidence="2" id="KW-0663">Pyridoxal phosphate</keyword>
<accession>A0A545UGW5</accession>
<dbReference type="NCBIfam" id="TIGR01747">
    <property type="entry name" value="diampropi_NH3ly"/>
    <property type="match status" value="1"/>
</dbReference>
<protein>
    <submittedName>
        <fullName evidence="4">Diaminopropionate ammonia-lyase</fullName>
        <ecNumber evidence="4">4.3.1.15</ecNumber>
    </submittedName>
</protein>
<dbReference type="EC" id="4.3.1.15" evidence="4"/>
<name>A0A545UGW5_9GAMM</name>
<evidence type="ECO:0000256" key="1">
    <source>
        <dbReference type="ARBA" id="ARBA00001933"/>
    </source>
</evidence>